<evidence type="ECO:0000313" key="3">
    <source>
        <dbReference type="Proteomes" id="UP000632498"/>
    </source>
</evidence>
<evidence type="ECO:0000313" key="2">
    <source>
        <dbReference type="EMBL" id="GGF64759.1"/>
    </source>
</evidence>
<feature type="signal peptide" evidence="1">
    <location>
        <begin position="1"/>
        <end position="19"/>
    </location>
</feature>
<protein>
    <submittedName>
        <fullName evidence="2">Uncharacterized protein</fullName>
    </submittedName>
</protein>
<dbReference type="Proteomes" id="UP000632498">
    <property type="component" value="Unassembled WGS sequence"/>
</dbReference>
<proteinExistence type="predicted"/>
<dbReference type="AlphaFoldDB" id="A0A917BZC2"/>
<sequence>MRFLLILLLGFTLSGHASAYSYSAAGKEPLIDGRNGIVSGFQKHDFDKVVKYFNLMKDDIEFLSHKFDKPLFSNFKKAVEQKDQKAVLHNIHRLYAAEIQRRLLIAARNLDNYQSAKVMVMKSKRFFSVIEPELPKTQAHTIEKILQDCLNAIGKPGVFGAGQTPADPKAYQQALDQLVKEFAKL</sequence>
<dbReference type="RefSeq" id="WP_188664127.1">
    <property type="nucleotide sequence ID" value="NZ_BMHV01000011.1"/>
</dbReference>
<reference evidence="2" key="1">
    <citation type="journal article" date="2014" name="Int. J. Syst. Evol. Microbiol.">
        <title>Complete genome sequence of Corynebacterium casei LMG S-19264T (=DSM 44701T), isolated from a smear-ripened cheese.</title>
        <authorList>
            <consortium name="US DOE Joint Genome Institute (JGI-PGF)"/>
            <person name="Walter F."/>
            <person name="Albersmeier A."/>
            <person name="Kalinowski J."/>
            <person name="Ruckert C."/>
        </authorList>
    </citation>
    <scope>NUCLEOTIDE SEQUENCE</scope>
    <source>
        <strain evidence="2">CGMCC 1.15254</strain>
    </source>
</reference>
<comment type="caution">
    <text evidence="2">The sequence shown here is derived from an EMBL/GenBank/DDBJ whole genome shotgun (WGS) entry which is preliminary data.</text>
</comment>
<gene>
    <name evidence="2" type="ORF">GCM10011332_18520</name>
</gene>
<feature type="chain" id="PRO_5037414108" evidence="1">
    <location>
        <begin position="20"/>
        <end position="185"/>
    </location>
</feature>
<keyword evidence="1" id="KW-0732">Signal</keyword>
<dbReference type="EMBL" id="BMHV01000011">
    <property type="protein sequence ID" value="GGF64759.1"/>
    <property type="molecule type" value="Genomic_DNA"/>
</dbReference>
<evidence type="ECO:0000256" key="1">
    <source>
        <dbReference type="SAM" id="SignalP"/>
    </source>
</evidence>
<accession>A0A917BZC2</accession>
<name>A0A917BZC2_9PROT</name>
<keyword evidence="3" id="KW-1185">Reference proteome</keyword>
<reference evidence="2" key="2">
    <citation type="submission" date="2020-09" db="EMBL/GenBank/DDBJ databases">
        <authorList>
            <person name="Sun Q."/>
            <person name="Zhou Y."/>
        </authorList>
    </citation>
    <scope>NUCLEOTIDE SEQUENCE</scope>
    <source>
        <strain evidence="2">CGMCC 1.15254</strain>
    </source>
</reference>
<organism evidence="2 3">
    <name type="scientific">Terasakiella brassicae</name>
    <dbReference type="NCBI Taxonomy" id="1634917"/>
    <lineage>
        <taxon>Bacteria</taxon>
        <taxon>Pseudomonadati</taxon>
        <taxon>Pseudomonadota</taxon>
        <taxon>Alphaproteobacteria</taxon>
        <taxon>Rhodospirillales</taxon>
        <taxon>Terasakiellaceae</taxon>
        <taxon>Terasakiella</taxon>
    </lineage>
</organism>